<gene>
    <name evidence="2" type="ORF">MSPICULIGERA_LOCUS8357</name>
</gene>
<dbReference type="EMBL" id="CATQJA010002182">
    <property type="protein sequence ID" value="CAJ0569902.1"/>
    <property type="molecule type" value="Genomic_DNA"/>
</dbReference>
<feature type="compositionally biased region" description="Polar residues" evidence="1">
    <location>
        <begin position="107"/>
        <end position="116"/>
    </location>
</feature>
<feature type="non-terminal residue" evidence="2">
    <location>
        <position position="153"/>
    </location>
</feature>
<comment type="caution">
    <text evidence="2">The sequence shown here is derived from an EMBL/GenBank/DDBJ whole genome shotgun (WGS) entry which is preliminary data.</text>
</comment>
<evidence type="ECO:0000313" key="2">
    <source>
        <dbReference type="EMBL" id="CAJ0569902.1"/>
    </source>
</evidence>
<proteinExistence type="predicted"/>
<dbReference type="Proteomes" id="UP001177023">
    <property type="component" value="Unassembled WGS sequence"/>
</dbReference>
<evidence type="ECO:0000313" key="3">
    <source>
        <dbReference type="Proteomes" id="UP001177023"/>
    </source>
</evidence>
<accession>A0AA36CIW2</accession>
<sequence>MRVSVDSSPTDALRGRSPSIPSINIQDSDAENRCVQPMQHDKLCSISQSPVAHLGRFRYGQTANTPLFHRRLEELGVTKVTEGQDSMSPEARRLAAQRFPSMERLRQSMQNLSSTEDPAKNRPVSPHLDQFKSRQFSFSLDYQTNNNEVTLRA</sequence>
<feature type="region of interest" description="Disordered" evidence="1">
    <location>
        <begin position="106"/>
        <end position="127"/>
    </location>
</feature>
<keyword evidence="3" id="KW-1185">Reference proteome</keyword>
<organism evidence="2 3">
    <name type="scientific">Mesorhabditis spiculigera</name>
    <dbReference type="NCBI Taxonomy" id="96644"/>
    <lineage>
        <taxon>Eukaryota</taxon>
        <taxon>Metazoa</taxon>
        <taxon>Ecdysozoa</taxon>
        <taxon>Nematoda</taxon>
        <taxon>Chromadorea</taxon>
        <taxon>Rhabditida</taxon>
        <taxon>Rhabditina</taxon>
        <taxon>Rhabditomorpha</taxon>
        <taxon>Rhabditoidea</taxon>
        <taxon>Rhabditidae</taxon>
        <taxon>Mesorhabditinae</taxon>
        <taxon>Mesorhabditis</taxon>
    </lineage>
</organism>
<name>A0AA36CIW2_9BILA</name>
<feature type="compositionally biased region" description="Polar residues" evidence="1">
    <location>
        <begin position="1"/>
        <end position="10"/>
    </location>
</feature>
<dbReference type="AlphaFoldDB" id="A0AA36CIW2"/>
<feature type="region of interest" description="Disordered" evidence="1">
    <location>
        <begin position="1"/>
        <end position="28"/>
    </location>
</feature>
<protein>
    <submittedName>
        <fullName evidence="2">Uncharacterized protein</fullName>
    </submittedName>
</protein>
<evidence type="ECO:0000256" key="1">
    <source>
        <dbReference type="SAM" id="MobiDB-lite"/>
    </source>
</evidence>
<reference evidence="2" key="1">
    <citation type="submission" date="2023-06" db="EMBL/GenBank/DDBJ databases">
        <authorList>
            <person name="Delattre M."/>
        </authorList>
    </citation>
    <scope>NUCLEOTIDE SEQUENCE</scope>
    <source>
        <strain evidence="2">AF72</strain>
    </source>
</reference>